<name>A0ABT0UNR4_9ACTN</name>
<comment type="caution">
    <text evidence="2">The sequence shown here is derived from an EMBL/GenBank/DDBJ whole genome shotgun (WGS) entry which is preliminary data.</text>
</comment>
<evidence type="ECO:0000313" key="2">
    <source>
        <dbReference type="EMBL" id="MCM2390168.1"/>
    </source>
</evidence>
<reference evidence="2" key="1">
    <citation type="submission" date="2022-06" db="EMBL/GenBank/DDBJ databases">
        <title>Genome public.</title>
        <authorList>
            <person name="Sun Q."/>
        </authorList>
    </citation>
    <scope>NUCLEOTIDE SEQUENCE</scope>
    <source>
        <strain evidence="2">CWNU-1</strain>
    </source>
</reference>
<dbReference type="RefSeq" id="WP_250920497.1">
    <property type="nucleotide sequence ID" value="NZ_JAMQAW010000023.1"/>
</dbReference>
<dbReference type="Proteomes" id="UP001431429">
    <property type="component" value="Unassembled WGS sequence"/>
</dbReference>
<keyword evidence="3" id="KW-1185">Reference proteome</keyword>
<feature type="compositionally biased region" description="Low complexity" evidence="1">
    <location>
        <begin position="101"/>
        <end position="111"/>
    </location>
</feature>
<protein>
    <submittedName>
        <fullName evidence="2">Uncharacterized protein</fullName>
    </submittedName>
</protein>
<evidence type="ECO:0000313" key="3">
    <source>
        <dbReference type="Proteomes" id="UP001431429"/>
    </source>
</evidence>
<evidence type="ECO:0000256" key="1">
    <source>
        <dbReference type="SAM" id="MobiDB-lite"/>
    </source>
</evidence>
<accession>A0ABT0UNR4</accession>
<proteinExistence type="predicted"/>
<gene>
    <name evidence="2" type="ORF">NBG84_18040</name>
</gene>
<dbReference type="EMBL" id="JAMQAW010000023">
    <property type="protein sequence ID" value="MCM2390168.1"/>
    <property type="molecule type" value="Genomic_DNA"/>
</dbReference>
<organism evidence="2 3">
    <name type="scientific">Streptomyces albipurpureus</name>
    <dbReference type="NCBI Taxonomy" id="2897419"/>
    <lineage>
        <taxon>Bacteria</taxon>
        <taxon>Bacillati</taxon>
        <taxon>Actinomycetota</taxon>
        <taxon>Actinomycetes</taxon>
        <taxon>Kitasatosporales</taxon>
        <taxon>Streptomycetaceae</taxon>
        <taxon>Streptomyces</taxon>
    </lineage>
</organism>
<feature type="region of interest" description="Disordered" evidence="1">
    <location>
        <begin position="52"/>
        <end position="111"/>
    </location>
</feature>
<sequence length="111" mass="12269">MPSAHDITTCPRCGDPVRKTITAKNALELLVNPDPDPTGNTAVYTDRVGRVKSRGLTTERPTPEGSEWLAIPHIATCTNPPAKRSNKGTPSRAQPRPRPRPQIQHPYWKAR</sequence>